<protein>
    <recommendedName>
        <fullName evidence="2">EF-hand domain-containing protein</fullName>
    </recommendedName>
</protein>
<evidence type="ECO:0000313" key="4">
    <source>
        <dbReference type="Proteomes" id="UP000481153"/>
    </source>
</evidence>
<dbReference type="PROSITE" id="PS50222">
    <property type="entry name" value="EF_HAND_2"/>
    <property type="match status" value="1"/>
</dbReference>
<feature type="region of interest" description="Disordered" evidence="1">
    <location>
        <begin position="99"/>
        <end position="118"/>
    </location>
</feature>
<sequence>MVTTIDSDKNGLISFKEFISYFSAKSDGEDTDIILSRRKQELEQLGSNANQIAGSRPIFVDFDERKPLDPLPNPRQLPAFEDKPGCMQERLCRTTLEHLTSTSPPKQENQVKKADTSSENIDKIFSSLGHKSHSQGRRKYATIDWERIGVGGNGVDRASSYFMPESDRFVTTHQEQFSPVTKDRMRVGTPQHDLEKKQKRLQARNERTYHNMLRMQHNKEYRIKLSDWGEQSRLRIKAKQRYGYNDQIIKKEEQAFAHKSKMAKKPGGASFHRMWAGSLESQFNSQPWGVTPSSIEDPFDH</sequence>
<accession>A0A6G0X2F2</accession>
<keyword evidence="4" id="KW-1185">Reference proteome</keyword>
<evidence type="ECO:0000313" key="3">
    <source>
        <dbReference type="EMBL" id="KAF0733964.1"/>
    </source>
</evidence>
<dbReference type="InterPro" id="IPR018247">
    <property type="entry name" value="EF_Hand_1_Ca_BS"/>
</dbReference>
<organism evidence="3 4">
    <name type="scientific">Aphanomyces euteiches</name>
    <dbReference type="NCBI Taxonomy" id="100861"/>
    <lineage>
        <taxon>Eukaryota</taxon>
        <taxon>Sar</taxon>
        <taxon>Stramenopiles</taxon>
        <taxon>Oomycota</taxon>
        <taxon>Saprolegniomycetes</taxon>
        <taxon>Saprolegniales</taxon>
        <taxon>Verrucalvaceae</taxon>
        <taxon>Aphanomyces</taxon>
    </lineage>
</organism>
<comment type="caution">
    <text evidence="3">The sequence shown here is derived from an EMBL/GenBank/DDBJ whole genome shotgun (WGS) entry which is preliminary data.</text>
</comment>
<name>A0A6G0X2F2_9STRA</name>
<feature type="domain" description="EF-hand" evidence="2">
    <location>
        <begin position="1"/>
        <end position="28"/>
    </location>
</feature>
<dbReference type="GO" id="GO:0005509">
    <property type="term" value="F:calcium ion binding"/>
    <property type="evidence" value="ECO:0007669"/>
    <property type="project" value="InterPro"/>
</dbReference>
<evidence type="ECO:0000259" key="2">
    <source>
        <dbReference type="PROSITE" id="PS50222"/>
    </source>
</evidence>
<feature type="region of interest" description="Disordered" evidence="1">
    <location>
        <begin position="282"/>
        <end position="301"/>
    </location>
</feature>
<feature type="compositionally biased region" description="Polar residues" evidence="1">
    <location>
        <begin position="99"/>
        <end position="108"/>
    </location>
</feature>
<feature type="compositionally biased region" description="Polar residues" evidence="1">
    <location>
        <begin position="282"/>
        <end position="294"/>
    </location>
</feature>
<dbReference type="PROSITE" id="PS00018">
    <property type="entry name" value="EF_HAND_1"/>
    <property type="match status" value="1"/>
</dbReference>
<reference evidence="3 4" key="1">
    <citation type="submission" date="2019-07" db="EMBL/GenBank/DDBJ databases">
        <title>Genomics analysis of Aphanomyces spp. identifies a new class of oomycete effector associated with host adaptation.</title>
        <authorList>
            <person name="Gaulin E."/>
        </authorList>
    </citation>
    <scope>NUCLEOTIDE SEQUENCE [LARGE SCALE GENOMIC DNA]</scope>
    <source>
        <strain evidence="3 4">ATCC 201684</strain>
    </source>
</reference>
<proteinExistence type="predicted"/>
<evidence type="ECO:0000256" key="1">
    <source>
        <dbReference type="SAM" id="MobiDB-lite"/>
    </source>
</evidence>
<dbReference type="Proteomes" id="UP000481153">
    <property type="component" value="Unassembled WGS sequence"/>
</dbReference>
<dbReference type="AlphaFoldDB" id="A0A6G0X2F2"/>
<dbReference type="EMBL" id="VJMJ01000118">
    <property type="protein sequence ID" value="KAF0733964.1"/>
    <property type="molecule type" value="Genomic_DNA"/>
</dbReference>
<dbReference type="VEuPathDB" id="FungiDB:AeMF1_007002"/>
<feature type="compositionally biased region" description="Basic and acidic residues" evidence="1">
    <location>
        <begin position="109"/>
        <end position="118"/>
    </location>
</feature>
<gene>
    <name evidence="3" type="ORF">Ae201684_009142</name>
</gene>
<dbReference type="InterPro" id="IPR002048">
    <property type="entry name" value="EF_hand_dom"/>
</dbReference>